<accession>A0ABZ1UCB6</accession>
<keyword evidence="1" id="KW-0472">Membrane</keyword>
<keyword evidence="3" id="KW-1185">Reference proteome</keyword>
<feature type="transmembrane region" description="Helical" evidence="1">
    <location>
        <begin position="182"/>
        <end position="202"/>
    </location>
</feature>
<proteinExistence type="predicted"/>
<evidence type="ECO:0000313" key="2">
    <source>
        <dbReference type="EMBL" id="WUQ88520.1"/>
    </source>
</evidence>
<sequence>MTTATVAPPTGAAPLDLARGFLTGGVIGASLAAFVVGCTLGKVPLIVAGPALLAAYALLFRLAGAPRRAREGALAPLTALALIDGREMRTVKETDVPVRFDLTVAPDLAPAFRIRITQDVHVSELTDHRPGTVLVVRYPPDRPWLLRIVKRPTPEWEDRAAGAVLEPAPGPAVVADRQDGCAWSLTTLLGVLLGAAAVVLLMRAELFGKDTDAPAAQPVPVTSSSTSTSTFSVTATVASSTTGTVAFGPGRSVLDRGVLREAVESLAGGGDGRQALTVVVREQLLTVVFAPNGVSAPAFDPRSLPFDRLPALVEEARTTLGVDAPLTWQLSAERLAGALTIRIGVTGAGDSASLEADGRGTVVRRSPAR</sequence>
<protein>
    <submittedName>
        <fullName evidence="2">Uncharacterized protein</fullName>
    </submittedName>
</protein>
<dbReference type="Proteomes" id="UP001432222">
    <property type="component" value="Chromosome"/>
</dbReference>
<keyword evidence="1" id="KW-0812">Transmembrane</keyword>
<evidence type="ECO:0000313" key="3">
    <source>
        <dbReference type="Proteomes" id="UP001432222"/>
    </source>
</evidence>
<feature type="transmembrane region" description="Helical" evidence="1">
    <location>
        <begin position="45"/>
        <end position="64"/>
    </location>
</feature>
<gene>
    <name evidence="2" type="ORF">OHA16_39320</name>
</gene>
<organism evidence="2 3">
    <name type="scientific">Kitasatospora purpeofusca</name>
    <dbReference type="NCBI Taxonomy" id="67352"/>
    <lineage>
        <taxon>Bacteria</taxon>
        <taxon>Bacillati</taxon>
        <taxon>Actinomycetota</taxon>
        <taxon>Actinomycetes</taxon>
        <taxon>Kitasatosporales</taxon>
        <taxon>Streptomycetaceae</taxon>
        <taxon>Kitasatospora</taxon>
    </lineage>
</organism>
<evidence type="ECO:0000256" key="1">
    <source>
        <dbReference type="SAM" id="Phobius"/>
    </source>
</evidence>
<dbReference type="EMBL" id="CP108110">
    <property type="protein sequence ID" value="WUQ88520.1"/>
    <property type="molecule type" value="Genomic_DNA"/>
</dbReference>
<feature type="transmembrane region" description="Helical" evidence="1">
    <location>
        <begin position="20"/>
        <end position="38"/>
    </location>
</feature>
<name>A0ABZ1UCB6_9ACTN</name>
<keyword evidence="1" id="KW-1133">Transmembrane helix</keyword>
<dbReference type="RefSeq" id="WP_328959065.1">
    <property type="nucleotide sequence ID" value="NZ_CP108110.1"/>
</dbReference>
<reference evidence="2" key="1">
    <citation type="submission" date="2022-10" db="EMBL/GenBank/DDBJ databases">
        <title>The complete genomes of actinobacterial strains from the NBC collection.</title>
        <authorList>
            <person name="Joergensen T.S."/>
            <person name="Alvarez Arevalo M."/>
            <person name="Sterndorff E.B."/>
            <person name="Faurdal D."/>
            <person name="Vuksanovic O."/>
            <person name="Mourched A.-S."/>
            <person name="Charusanti P."/>
            <person name="Shaw S."/>
            <person name="Blin K."/>
            <person name="Weber T."/>
        </authorList>
    </citation>
    <scope>NUCLEOTIDE SEQUENCE</scope>
    <source>
        <strain evidence="2">NBC_00222</strain>
    </source>
</reference>